<gene>
    <name evidence="2" type="ORF">M514_23791</name>
</gene>
<feature type="domain" description="Reverse transcriptase" evidence="1">
    <location>
        <begin position="54"/>
        <end position="108"/>
    </location>
</feature>
<accession>A0A085N3N5</accession>
<protein>
    <recommendedName>
        <fullName evidence="1">Reverse transcriptase domain-containing protein</fullName>
    </recommendedName>
</protein>
<proteinExistence type="predicted"/>
<evidence type="ECO:0000313" key="2">
    <source>
        <dbReference type="EMBL" id="KFD64081.1"/>
    </source>
</evidence>
<dbReference type="SUPFAM" id="SSF56672">
    <property type="entry name" value="DNA/RNA polymerases"/>
    <property type="match status" value="1"/>
</dbReference>
<dbReference type="InterPro" id="IPR053134">
    <property type="entry name" value="RNA-dir_DNA_polymerase"/>
</dbReference>
<sequence>MPCMLSKRQADRYISNPDVCHLTASKIAKKHFDDLLRRGIVRPSNSCWASLHLVPKKQSGQWRPCGDYRALNQCTVLDRYPLPNIADFNHQLRGKRIFSKIDLQQAYH</sequence>
<dbReference type="Proteomes" id="UP000030758">
    <property type="component" value="Unassembled WGS sequence"/>
</dbReference>
<dbReference type="AlphaFoldDB" id="A0A085N3N5"/>
<dbReference type="InterPro" id="IPR043128">
    <property type="entry name" value="Rev_trsase/Diguanyl_cyclase"/>
</dbReference>
<dbReference type="Gene3D" id="3.30.70.270">
    <property type="match status" value="1"/>
</dbReference>
<reference evidence="2" key="1">
    <citation type="journal article" date="2014" name="Nat. Genet.">
        <title>Genome and transcriptome of the porcine whipworm Trichuris suis.</title>
        <authorList>
            <person name="Jex A.R."/>
            <person name="Nejsum P."/>
            <person name="Schwarz E.M."/>
            <person name="Hu L."/>
            <person name="Young N.D."/>
            <person name="Hall R.S."/>
            <person name="Korhonen P.K."/>
            <person name="Liao S."/>
            <person name="Thamsborg S."/>
            <person name="Xia J."/>
            <person name="Xu P."/>
            <person name="Wang S."/>
            <person name="Scheerlinck J.P."/>
            <person name="Hofmann A."/>
            <person name="Sternberg P.W."/>
            <person name="Wang J."/>
            <person name="Gasser R.B."/>
        </authorList>
    </citation>
    <scope>NUCLEOTIDE SEQUENCE [LARGE SCALE GENOMIC DNA]</scope>
    <source>
        <strain evidence="2">DCEP-RM93F</strain>
    </source>
</reference>
<evidence type="ECO:0000259" key="1">
    <source>
        <dbReference type="Pfam" id="PF00078"/>
    </source>
</evidence>
<dbReference type="PANTHER" id="PTHR24559">
    <property type="entry name" value="TRANSPOSON TY3-I GAG-POL POLYPROTEIN"/>
    <property type="match status" value="1"/>
</dbReference>
<dbReference type="PANTHER" id="PTHR24559:SF444">
    <property type="entry name" value="REVERSE TRANSCRIPTASE DOMAIN-CONTAINING PROTEIN"/>
    <property type="match status" value="1"/>
</dbReference>
<organism evidence="2">
    <name type="scientific">Trichuris suis</name>
    <name type="common">pig whipworm</name>
    <dbReference type="NCBI Taxonomy" id="68888"/>
    <lineage>
        <taxon>Eukaryota</taxon>
        <taxon>Metazoa</taxon>
        <taxon>Ecdysozoa</taxon>
        <taxon>Nematoda</taxon>
        <taxon>Enoplea</taxon>
        <taxon>Dorylaimia</taxon>
        <taxon>Trichinellida</taxon>
        <taxon>Trichuridae</taxon>
        <taxon>Trichuris</taxon>
    </lineage>
</organism>
<dbReference type="Gene3D" id="3.10.10.10">
    <property type="entry name" value="HIV Type 1 Reverse Transcriptase, subunit A, domain 1"/>
    <property type="match status" value="1"/>
</dbReference>
<dbReference type="EMBL" id="KL367562">
    <property type="protein sequence ID" value="KFD64081.1"/>
    <property type="molecule type" value="Genomic_DNA"/>
</dbReference>
<dbReference type="Pfam" id="PF00078">
    <property type="entry name" value="RVT_1"/>
    <property type="match status" value="1"/>
</dbReference>
<dbReference type="InterPro" id="IPR000477">
    <property type="entry name" value="RT_dom"/>
</dbReference>
<name>A0A085N3N5_9BILA</name>
<dbReference type="InterPro" id="IPR043502">
    <property type="entry name" value="DNA/RNA_pol_sf"/>
</dbReference>